<accession>A0A087UAV4</accession>
<gene>
    <name evidence="2" type="ORF">X975_26142</name>
</gene>
<sequence length="70" mass="7642">MSLAITEHTGRTASSNVCVKIKLYAVILMVHATALQVIRVKNVMKFAIMEAGAFSALNHVFARTVQNVIL</sequence>
<feature type="transmembrane region" description="Helical" evidence="1">
    <location>
        <begin position="21"/>
        <end position="40"/>
    </location>
</feature>
<evidence type="ECO:0000256" key="1">
    <source>
        <dbReference type="SAM" id="Phobius"/>
    </source>
</evidence>
<keyword evidence="1" id="KW-1133">Transmembrane helix</keyword>
<reference evidence="2 3" key="1">
    <citation type="submission" date="2013-11" db="EMBL/GenBank/DDBJ databases">
        <title>Genome sequencing of Stegodyphus mimosarum.</title>
        <authorList>
            <person name="Bechsgaard J."/>
        </authorList>
    </citation>
    <scope>NUCLEOTIDE SEQUENCE [LARGE SCALE GENOMIC DNA]</scope>
</reference>
<feature type="non-terminal residue" evidence="2">
    <location>
        <position position="70"/>
    </location>
</feature>
<dbReference type="Proteomes" id="UP000054359">
    <property type="component" value="Unassembled WGS sequence"/>
</dbReference>
<evidence type="ECO:0000313" key="2">
    <source>
        <dbReference type="EMBL" id="KFM74493.1"/>
    </source>
</evidence>
<name>A0A087UAV4_STEMI</name>
<dbReference type="AlphaFoldDB" id="A0A087UAV4"/>
<proteinExistence type="predicted"/>
<evidence type="ECO:0000313" key="3">
    <source>
        <dbReference type="Proteomes" id="UP000054359"/>
    </source>
</evidence>
<organism evidence="2 3">
    <name type="scientific">Stegodyphus mimosarum</name>
    <name type="common">African social velvet spider</name>
    <dbReference type="NCBI Taxonomy" id="407821"/>
    <lineage>
        <taxon>Eukaryota</taxon>
        <taxon>Metazoa</taxon>
        <taxon>Ecdysozoa</taxon>
        <taxon>Arthropoda</taxon>
        <taxon>Chelicerata</taxon>
        <taxon>Arachnida</taxon>
        <taxon>Araneae</taxon>
        <taxon>Araneomorphae</taxon>
        <taxon>Entelegynae</taxon>
        <taxon>Eresoidea</taxon>
        <taxon>Eresidae</taxon>
        <taxon>Stegodyphus</taxon>
    </lineage>
</organism>
<keyword evidence="3" id="KW-1185">Reference proteome</keyword>
<keyword evidence="1" id="KW-0472">Membrane</keyword>
<keyword evidence="1" id="KW-0812">Transmembrane</keyword>
<dbReference type="EMBL" id="KK119044">
    <property type="protein sequence ID" value="KFM74493.1"/>
    <property type="molecule type" value="Genomic_DNA"/>
</dbReference>
<protein>
    <submittedName>
        <fullName evidence="2">Uncharacterized protein</fullName>
    </submittedName>
</protein>